<name>T1H519_MEGSC</name>
<dbReference type="STRING" id="36166.T1H519"/>
<dbReference type="EnsemblMetazoa" id="MESCA011392-RA">
    <property type="protein sequence ID" value="MESCA011392-PA"/>
    <property type="gene ID" value="MESCA011392"/>
</dbReference>
<feature type="transmembrane region" description="Helical" evidence="5">
    <location>
        <begin position="99"/>
        <end position="117"/>
    </location>
</feature>
<comment type="subcellular location">
    <subcellularLocation>
        <location evidence="1">Membrane</location>
        <topology evidence="1">Multi-pass membrane protein</topology>
    </subcellularLocation>
</comment>
<organism evidence="7 8">
    <name type="scientific">Megaselia scalaris</name>
    <name type="common">Humpbacked fly</name>
    <name type="synonym">Phora scalaris</name>
    <dbReference type="NCBI Taxonomy" id="36166"/>
    <lineage>
        <taxon>Eukaryota</taxon>
        <taxon>Metazoa</taxon>
        <taxon>Ecdysozoa</taxon>
        <taxon>Arthropoda</taxon>
        <taxon>Hexapoda</taxon>
        <taxon>Insecta</taxon>
        <taxon>Pterygota</taxon>
        <taxon>Neoptera</taxon>
        <taxon>Endopterygota</taxon>
        <taxon>Diptera</taxon>
        <taxon>Brachycera</taxon>
        <taxon>Muscomorpha</taxon>
        <taxon>Platypezoidea</taxon>
        <taxon>Phoridae</taxon>
        <taxon>Megaseliini</taxon>
        <taxon>Megaselia</taxon>
    </lineage>
</organism>
<dbReference type="EMBL" id="CAQQ02157874">
    <property type="status" value="NOT_ANNOTATED_CDS"/>
    <property type="molecule type" value="Genomic_DNA"/>
</dbReference>
<feature type="transmembrane region" description="Helical" evidence="5">
    <location>
        <begin position="129"/>
        <end position="154"/>
    </location>
</feature>
<evidence type="ECO:0000256" key="4">
    <source>
        <dbReference type="ARBA" id="ARBA00023136"/>
    </source>
</evidence>
<keyword evidence="2 5" id="KW-0812">Transmembrane</keyword>
<dbReference type="PANTHER" id="PTHR22950">
    <property type="entry name" value="AMINO ACID TRANSPORTER"/>
    <property type="match status" value="1"/>
</dbReference>
<dbReference type="Pfam" id="PF01490">
    <property type="entry name" value="Aa_trans"/>
    <property type="match status" value="1"/>
</dbReference>
<evidence type="ECO:0000256" key="3">
    <source>
        <dbReference type="ARBA" id="ARBA00022989"/>
    </source>
</evidence>
<evidence type="ECO:0000256" key="2">
    <source>
        <dbReference type="ARBA" id="ARBA00022692"/>
    </source>
</evidence>
<evidence type="ECO:0000259" key="6">
    <source>
        <dbReference type="Pfam" id="PF01490"/>
    </source>
</evidence>
<dbReference type="AlphaFoldDB" id="T1H519"/>
<accession>T1H519</accession>
<dbReference type="InterPro" id="IPR013057">
    <property type="entry name" value="AA_transpt_TM"/>
</dbReference>
<evidence type="ECO:0000313" key="8">
    <source>
        <dbReference type="Proteomes" id="UP000015102"/>
    </source>
</evidence>
<dbReference type="PANTHER" id="PTHR22950:SF494">
    <property type="entry name" value="GH04538P"/>
    <property type="match status" value="1"/>
</dbReference>
<reference evidence="8" key="1">
    <citation type="submission" date="2013-02" db="EMBL/GenBank/DDBJ databases">
        <authorList>
            <person name="Hughes D."/>
        </authorList>
    </citation>
    <scope>NUCLEOTIDE SEQUENCE</scope>
    <source>
        <strain>Durham</strain>
        <strain evidence="8">NC isolate 2 -- Noor lab</strain>
    </source>
</reference>
<evidence type="ECO:0000256" key="5">
    <source>
        <dbReference type="SAM" id="Phobius"/>
    </source>
</evidence>
<dbReference type="HOGENOM" id="CLU_108644_0_0_1"/>
<dbReference type="GO" id="GO:0005774">
    <property type="term" value="C:vacuolar membrane"/>
    <property type="evidence" value="ECO:0007669"/>
    <property type="project" value="TreeGrafter"/>
</dbReference>
<evidence type="ECO:0000256" key="1">
    <source>
        <dbReference type="ARBA" id="ARBA00004141"/>
    </source>
</evidence>
<feature type="domain" description="Amino acid transporter transmembrane" evidence="6">
    <location>
        <begin position="7"/>
        <end position="154"/>
    </location>
</feature>
<feature type="transmembrane region" description="Helical" evidence="5">
    <location>
        <begin position="59"/>
        <end position="79"/>
    </location>
</feature>
<proteinExistence type="predicted"/>
<dbReference type="OMA" id="MATYWAT"/>
<keyword evidence="3 5" id="KW-1133">Transmembrane helix</keyword>
<sequence length="162" mass="18510">MATYWATACVYVLFISTSFHDVINYDLEIDWDKRIYIAIVSVPIILIGQIRNLKFLIPFSASANFLIFMTFGITLYYMFRDPLVYSDKPLYAGYKTLPLFFSTVIFAMEGIGVVMPVENEMRTPKHFLGCPSVLNTVMFIVITFLTIIGFFGYADSTIVTIQ</sequence>
<keyword evidence="4 5" id="KW-0472">Membrane</keyword>
<keyword evidence="8" id="KW-1185">Reference proteome</keyword>
<evidence type="ECO:0000313" key="7">
    <source>
        <dbReference type="EnsemblMetazoa" id="MESCA011392-PA"/>
    </source>
</evidence>
<dbReference type="Proteomes" id="UP000015102">
    <property type="component" value="Unassembled WGS sequence"/>
</dbReference>
<protein>
    <recommendedName>
        <fullName evidence="6">Amino acid transporter transmembrane domain-containing protein</fullName>
    </recommendedName>
</protein>
<dbReference type="GO" id="GO:0015179">
    <property type="term" value="F:L-amino acid transmembrane transporter activity"/>
    <property type="evidence" value="ECO:0007669"/>
    <property type="project" value="TreeGrafter"/>
</dbReference>
<reference evidence="7" key="2">
    <citation type="submission" date="2015-06" db="UniProtKB">
        <authorList>
            <consortium name="EnsemblMetazoa"/>
        </authorList>
    </citation>
    <scope>IDENTIFICATION</scope>
</reference>
<feature type="transmembrane region" description="Helical" evidence="5">
    <location>
        <begin position="35"/>
        <end position="52"/>
    </location>
</feature>
<dbReference type="EMBL" id="CAQQ02157873">
    <property type="status" value="NOT_ANNOTATED_CDS"/>
    <property type="molecule type" value="Genomic_DNA"/>
</dbReference>